<accession>A0ABY2UTL4</accession>
<proteinExistence type="predicted"/>
<gene>
    <name evidence="1" type="ORF">FEE96_15050</name>
</gene>
<name>A0ABY2UTL4_9RHOB</name>
<reference evidence="1 2" key="1">
    <citation type="submission" date="2019-05" db="EMBL/GenBank/DDBJ databases">
        <title>Draft genome sequence of Pelagicola sp. DSW4-44.</title>
        <authorList>
            <person name="Oh J."/>
        </authorList>
    </citation>
    <scope>NUCLEOTIDE SEQUENCE [LARGE SCALE GENOMIC DNA]</scope>
    <source>
        <strain evidence="1 2">DSW4-44</strain>
    </source>
</reference>
<organism evidence="1 2">
    <name type="scientific">Parasedimentitalea maritima</name>
    <dbReference type="NCBI Taxonomy" id="2578117"/>
    <lineage>
        <taxon>Bacteria</taxon>
        <taxon>Pseudomonadati</taxon>
        <taxon>Pseudomonadota</taxon>
        <taxon>Alphaproteobacteria</taxon>
        <taxon>Rhodobacterales</taxon>
        <taxon>Paracoccaceae</taxon>
        <taxon>Parasedimentitalea</taxon>
    </lineage>
</organism>
<comment type="caution">
    <text evidence="1">The sequence shown here is derived from an EMBL/GenBank/DDBJ whole genome shotgun (WGS) entry which is preliminary data.</text>
</comment>
<evidence type="ECO:0000313" key="1">
    <source>
        <dbReference type="EMBL" id="TLP61551.1"/>
    </source>
</evidence>
<sequence length="115" mass="13358">MAESVRKEGPLLVEALKYERDFRNRNSEELSPAAKQFWSRVGLGKVNQLFQVLDDLGDFQWRYCQPRALLKLGHNPGPDMIEETRLAQEVLRVFIPDIPDEVMTSLSGRFMHDIR</sequence>
<evidence type="ECO:0000313" key="2">
    <source>
        <dbReference type="Proteomes" id="UP000305041"/>
    </source>
</evidence>
<keyword evidence="2" id="KW-1185">Reference proteome</keyword>
<protein>
    <submittedName>
        <fullName evidence="1">Uncharacterized protein</fullName>
    </submittedName>
</protein>
<dbReference type="EMBL" id="VAUA01000007">
    <property type="protein sequence ID" value="TLP61551.1"/>
    <property type="molecule type" value="Genomic_DNA"/>
</dbReference>
<dbReference type="Proteomes" id="UP000305041">
    <property type="component" value="Unassembled WGS sequence"/>
</dbReference>